<reference evidence="9 10" key="1">
    <citation type="submission" date="2022-03" db="EMBL/GenBank/DDBJ databases">
        <title>Novel taxa within the pig intestine.</title>
        <authorList>
            <person name="Wylensek D."/>
            <person name="Bishof K."/>
            <person name="Afrizal A."/>
            <person name="Clavel T."/>
        </authorList>
    </citation>
    <scope>NUCLEOTIDE SEQUENCE [LARGE SCALE GENOMIC DNA]</scope>
    <source>
        <strain evidence="9 10">Cla-KB-P134</strain>
    </source>
</reference>
<comment type="caution">
    <text evidence="9">The sequence shown here is derived from an EMBL/GenBank/DDBJ whole genome shotgun (WGS) entry which is preliminary data.</text>
</comment>
<dbReference type="InterPro" id="IPR000835">
    <property type="entry name" value="HTH_MarR-typ"/>
</dbReference>
<organism evidence="9 10">
    <name type="scientific">Absicoccus intestinalis</name>
    <dbReference type="NCBI Taxonomy" id="2926319"/>
    <lineage>
        <taxon>Bacteria</taxon>
        <taxon>Bacillati</taxon>
        <taxon>Bacillota</taxon>
        <taxon>Erysipelotrichia</taxon>
        <taxon>Erysipelotrichales</taxon>
        <taxon>Erysipelotrichaceae</taxon>
        <taxon>Absicoccus</taxon>
    </lineage>
</organism>
<dbReference type="PROSITE" id="PS50995">
    <property type="entry name" value="HTH_MARR_2"/>
    <property type="match status" value="1"/>
</dbReference>
<evidence type="ECO:0000259" key="8">
    <source>
        <dbReference type="PROSITE" id="PS50995"/>
    </source>
</evidence>
<dbReference type="EMBL" id="JALBUS010000007">
    <property type="protein sequence ID" value="MDX8417419.1"/>
    <property type="molecule type" value="Genomic_DNA"/>
</dbReference>
<evidence type="ECO:0000256" key="2">
    <source>
        <dbReference type="ARBA" id="ARBA00023015"/>
    </source>
</evidence>
<dbReference type="SUPFAM" id="SSF46785">
    <property type="entry name" value="Winged helix' DNA-binding domain"/>
    <property type="match status" value="1"/>
</dbReference>
<proteinExistence type="inferred from homology"/>
<name>A0ABU4WPT5_9FIRM</name>
<protein>
    <recommendedName>
        <fullName evidence="6">HTH-type transcriptional regulator SarZ</fullName>
    </recommendedName>
    <alternativeName>
        <fullName evidence="7">Staphylococcal accessory regulator Z</fullName>
    </alternativeName>
</protein>
<evidence type="ECO:0000256" key="6">
    <source>
        <dbReference type="ARBA" id="ARBA00047188"/>
    </source>
</evidence>
<dbReference type="InterPro" id="IPR011991">
    <property type="entry name" value="ArsR-like_HTH"/>
</dbReference>
<dbReference type="InterPro" id="IPR036390">
    <property type="entry name" value="WH_DNA-bd_sf"/>
</dbReference>
<dbReference type="InterPro" id="IPR036388">
    <property type="entry name" value="WH-like_DNA-bd_sf"/>
</dbReference>
<evidence type="ECO:0000256" key="1">
    <source>
        <dbReference type="ARBA" id="ARBA00004496"/>
    </source>
</evidence>
<evidence type="ECO:0000256" key="4">
    <source>
        <dbReference type="ARBA" id="ARBA00023163"/>
    </source>
</evidence>
<dbReference type="CDD" id="cd00090">
    <property type="entry name" value="HTH_ARSR"/>
    <property type="match status" value="1"/>
</dbReference>
<dbReference type="PANTHER" id="PTHR42756:SF1">
    <property type="entry name" value="TRANSCRIPTIONAL REPRESSOR OF EMRAB OPERON"/>
    <property type="match status" value="1"/>
</dbReference>
<dbReference type="RefSeq" id="WP_320325715.1">
    <property type="nucleotide sequence ID" value="NZ_JALBUS010000007.1"/>
</dbReference>
<keyword evidence="2" id="KW-0805">Transcription regulation</keyword>
<comment type="similarity">
    <text evidence="5">Belongs to the SarZ family.</text>
</comment>
<dbReference type="SMART" id="SM00347">
    <property type="entry name" value="HTH_MARR"/>
    <property type="match status" value="1"/>
</dbReference>
<dbReference type="Gene3D" id="1.10.10.10">
    <property type="entry name" value="Winged helix-like DNA-binding domain superfamily/Winged helix DNA-binding domain"/>
    <property type="match status" value="1"/>
</dbReference>
<dbReference type="Pfam" id="PF22381">
    <property type="entry name" value="Staph_reg_Sar_Rot"/>
    <property type="match status" value="1"/>
</dbReference>
<dbReference type="InterPro" id="IPR055166">
    <property type="entry name" value="Transc_reg_Sar_Rot_HTH"/>
</dbReference>
<comment type="subcellular location">
    <subcellularLocation>
        <location evidence="1">Cytoplasm</location>
    </subcellularLocation>
</comment>
<dbReference type="PANTHER" id="PTHR42756">
    <property type="entry name" value="TRANSCRIPTIONAL REGULATOR, MARR"/>
    <property type="match status" value="1"/>
</dbReference>
<keyword evidence="3" id="KW-0238">DNA-binding</keyword>
<accession>A0ABU4WPT5</accession>
<evidence type="ECO:0000256" key="7">
    <source>
        <dbReference type="ARBA" id="ARBA00047207"/>
    </source>
</evidence>
<sequence length="144" mass="17065">MSHQEALEAINNFLEWQKDAFAVTKNSYKMKDIQIISFIYTAKDNQVTISGLAKHFDISIAAASQFMNEYEEKGWIQRIRYEKDHRVVYVRLTNKVLEEIQACKKWCQTEIEDVFDSFDEREISAFSHILNALNKRIEYDMNNK</sequence>
<dbReference type="Proteomes" id="UP001285244">
    <property type="component" value="Unassembled WGS sequence"/>
</dbReference>
<keyword evidence="10" id="KW-1185">Reference proteome</keyword>
<evidence type="ECO:0000256" key="5">
    <source>
        <dbReference type="ARBA" id="ARBA00046337"/>
    </source>
</evidence>
<evidence type="ECO:0000313" key="9">
    <source>
        <dbReference type="EMBL" id="MDX8417419.1"/>
    </source>
</evidence>
<gene>
    <name evidence="9" type="ORF">MOZ64_06140</name>
</gene>
<feature type="domain" description="HTH marR-type" evidence="8">
    <location>
        <begin position="1"/>
        <end position="135"/>
    </location>
</feature>
<keyword evidence="4" id="KW-0804">Transcription</keyword>
<evidence type="ECO:0000256" key="3">
    <source>
        <dbReference type="ARBA" id="ARBA00023125"/>
    </source>
</evidence>
<evidence type="ECO:0000313" key="10">
    <source>
        <dbReference type="Proteomes" id="UP001285244"/>
    </source>
</evidence>